<comment type="caution">
    <text evidence="7">The sequence shown here is derived from an EMBL/GenBank/DDBJ whole genome shotgun (WGS) entry which is preliminary data.</text>
</comment>
<name>A0AAE0J9Q2_9PEZI</name>
<keyword evidence="3" id="KW-0812">Transmembrane</keyword>
<dbReference type="EMBL" id="JAUEPP010000007">
    <property type="protein sequence ID" value="KAK3339579.1"/>
    <property type="molecule type" value="Genomic_DNA"/>
</dbReference>
<reference evidence="7" key="2">
    <citation type="submission" date="2023-06" db="EMBL/GenBank/DDBJ databases">
        <authorList>
            <consortium name="Lawrence Berkeley National Laboratory"/>
            <person name="Haridas S."/>
            <person name="Hensen N."/>
            <person name="Bonometti L."/>
            <person name="Westerberg I."/>
            <person name="Brannstrom I.O."/>
            <person name="Guillou S."/>
            <person name="Cros-Aarteil S."/>
            <person name="Calhoun S."/>
            <person name="Kuo A."/>
            <person name="Mondo S."/>
            <person name="Pangilinan J."/>
            <person name="Riley R."/>
            <person name="Labutti K."/>
            <person name="Andreopoulos B."/>
            <person name="Lipzen A."/>
            <person name="Chen C."/>
            <person name="Yanf M."/>
            <person name="Daum C."/>
            <person name="Ng V."/>
            <person name="Clum A."/>
            <person name="Steindorff A."/>
            <person name="Ohm R."/>
            <person name="Martin F."/>
            <person name="Silar P."/>
            <person name="Natvig D."/>
            <person name="Lalanne C."/>
            <person name="Gautier V."/>
            <person name="Ament-Velasquez S.L."/>
            <person name="Kruys A."/>
            <person name="Hutchinson M.I."/>
            <person name="Powell A.J."/>
            <person name="Barry K."/>
            <person name="Miller A.N."/>
            <person name="Grigoriev I.V."/>
            <person name="Debuchy R."/>
            <person name="Gladieux P."/>
            <person name="Thoren M.H."/>
            <person name="Johannesson H."/>
        </authorList>
    </citation>
    <scope>NUCLEOTIDE SEQUENCE</scope>
    <source>
        <strain evidence="7">CBS 560.94</strain>
    </source>
</reference>
<organism evidence="7 8">
    <name type="scientific">Neurospora tetraspora</name>
    <dbReference type="NCBI Taxonomy" id="94610"/>
    <lineage>
        <taxon>Eukaryota</taxon>
        <taxon>Fungi</taxon>
        <taxon>Dikarya</taxon>
        <taxon>Ascomycota</taxon>
        <taxon>Pezizomycotina</taxon>
        <taxon>Sordariomycetes</taxon>
        <taxon>Sordariomycetidae</taxon>
        <taxon>Sordariales</taxon>
        <taxon>Sordariaceae</taxon>
        <taxon>Neurospora</taxon>
    </lineage>
</organism>
<dbReference type="AlphaFoldDB" id="A0AAE0J9Q2"/>
<evidence type="ECO:0000256" key="4">
    <source>
        <dbReference type="ARBA" id="ARBA00022989"/>
    </source>
</evidence>
<feature type="compositionally biased region" description="Basic and acidic residues" evidence="6">
    <location>
        <begin position="135"/>
        <end position="161"/>
    </location>
</feature>
<proteinExistence type="inferred from homology"/>
<evidence type="ECO:0000256" key="1">
    <source>
        <dbReference type="ARBA" id="ARBA00004141"/>
    </source>
</evidence>
<evidence type="ECO:0000256" key="2">
    <source>
        <dbReference type="ARBA" id="ARBA00007262"/>
    </source>
</evidence>
<keyword evidence="8" id="KW-1185">Reference proteome</keyword>
<gene>
    <name evidence="7" type="ORF">B0H65DRAFT_552301</name>
</gene>
<dbReference type="InterPro" id="IPR009311">
    <property type="entry name" value="IFI6/IFI27-like"/>
</dbReference>
<dbReference type="Gene3D" id="6.10.110.10">
    <property type="match status" value="1"/>
</dbReference>
<accession>A0AAE0J9Q2</accession>
<dbReference type="GO" id="GO:0016020">
    <property type="term" value="C:membrane"/>
    <property type="evidence" value="ECO:0007669"/>
    <property type="project" value="UniProtKB-SubCell"/>
</dbReference>
<dbReference type="GeneID" id="87867031"/>
<dbReference type="InterPro" id="IPR038213">
    <property type="entry name" value="IFI6/IFI27-like_sf"/>
</dbReference>
<reference evidence="7" key="1">
    <citation type="journal article" date="2023" name="Mol. Phylogenet. Evol.">
        <title>Genome-scale phylogeny and comparative genomics of the fungal order Sordariales.</title>
        <authorList>
            <person name="Hensen N."/>
            <person name="Bonometti L."/>
            <person name="Westerberg I."/>
            <person name="Brannstrom I.O."/>
            <person name="Guillou S."/>
            <person name="Cros-Aarteil S."/>
            <person name="Calhoun S."/>
            <person name="Haridas S."/>
            <person name="Kuo A."/>
            <person name="Mondo S."/>
            <person name="Pangilinan J."/>
            <person name="Riley R."/>
            <person name="LaButti K."/>
            <person name="Andreopoulos B."/>
            <person name="Lipzen A."/>
            <person name="Chen C."/>
            <person name="Yan M."/>
            <person name="Daum C."/>
            <person name="Ng V."/>
            <person name="Clum A."/>
            <person name="Steindorff A."/>
            <person name="Ohm R.A."/>
            <person name="Martin F."/>
            <person name="Silar P."/>
            <person name="Natvig D.O."/>
            <person name="Lalanne C."/>
            <person name="Gautier V."/>
            <person name="Ament-Velasquez S.L."/>
            <person name="Kruys A."/>
            <person name="Hutchinson M.I."/>
            <person name="Powell A.J."/>
            <person name="Barry K."/>
            <person name="Miller A.N."/>
            <person name="Grigoriev I.V."/>
            <person name="Debuchy R."/>
            <person name="Gladieux P."/>
            <person name="Hiltunen Thoren M."/>
            <person name="Johannesson H."/>
        </authorList>
    </citation>
    <scope>NUCLEOTIDE SEQUENCE</scope>
    <source>
        <strain evidence="7">CBS 560.94</strain>
    </source>
</reference>
<keyword evidence="4" id="KW-1133">Transmembrane helix</keyword>
<protein>
    <recommendedName>
        <fullName evidence="9">Interferon-induced 6-16</fullName>
    </recommendedName>
</protein>
<evidence type="ECO:0000256" key="5">
    <source>
        <dbReference type="ARBA" id="ARBA00023136"/>
    </source>
</evidence>
<evidence type="ECO:0008006" key="9">
    <source>
        <dbReference type="Google" id="ProtNLM"/>
    </source>
</evidence>
<evidence type="ECO:0000256" key="6">
    <source>
        <dbReference type="SAM" id="MobiDB-lite"/>
    </source>
</evidence>
<dbReference type="PANTHER" id="PTHR16932:SF18">
    <property type="entry name" value="INTERFERON, ALPHA-INDUCIBLE PROTEIN 27-LIKE 2"/>
    <property type="match status" value="1"/>
</dbReference>
<feature type="region of interest" description="Disordered" evidence="6">
    <location>
        <begin position="131"/>
        <end position="161"/>
    </location>
</feature>
<sequence>MRNMYPEPQNSPVPWYFVFFILSPASAKGESTPKVPWTSLAQVAGIAVIASPAILTAPAIAGLGTVGFGAAGPVAGTIATMAQSSIGSVVAGSPFAIAQGAAVGGYGVGVLNGIAQGAGLAVTGLSTLNSLVSDCGKDKDQEKKRKDQEKKRKDQEKKRKD</sequence>
<evidence type="ECO:0000256" key="3">
    <source>
        <dbReference type="ARBA" id="ARBA00022692"/>
    </source>
</evidence>
<dbReference type="Proteomes" id="UP001278500">
    <property type="component" value="Unassembled WGS sequence"/>
</dbReference>
<comment type="similarity">
    <text evidence="2">Belongs to the IFI6/IFI27 family.</text>
</comment>
<evidence type="ECO:0000313" key="7">
    <source>
        <dbReference type="EMBL" id="KAK3339579.1"/>
    </source>
</evidence>
<dbReference type="RefSeq" id="XP_062678939.1">
    <property type="nucleotide sequence ID" value="XM_062829877.1"/>
</dbReference>
<evidence type="ECO:0000313" key="8">
    <source>
        <dbReference type="Proteomes" id="UP001278500"/>
    </source>
</evidence>
<dbReference type="PANTHER" id="PTHR16932">
    <property type="entry name" value="INTERFERON ALPHA-INDUCIBLE PROTEIN 27"/>
    <property type="match status" value="1"/>
</dbReference>
<keyword evidence="5" id="KW-0472">Membrane</keyword>
<comment type="subcellular location">
    <subcellularLocation>
        <location evidence="1">Membrane</location>
        <topology evidence="1">Multi-pass membrane protein</topology>
    </subcellularLocation>
</comment>